<organism evidence="1 2">
    <name type="scientific">Shewanella subflava</name>
    <dbReference type="NCBI Taxonomy" id="2986476"/>
    <lineage>
        <taxon>Bacteria</taxon>
        <taxon>Pseudomonadati</taxon>
        <taxon>Pseudomonadota</taxon>
        <taxon>Gammaproteobacteria</taxon>
        <taxon>Alteromonadales</taxon>
        <taxon>Shewanellaceae</taxon>
        <taxon>Shewanella</taxon>
    </lineage>
</organism>
<evidence type="ECO:0000313" key="1">
    <source>
        <dbReference type="EMBL" id="MCW3173722.1"/>
    </source>
</evidence>
<dbReference type="RefSeq" id="WP_264727944.1">
    <property type="nucleotide sequence ID" value="NZ_JAPDMX010000030.1"/>
</dbReference>
<reference evidence="1" key="1">
    <citation type="submission" date="2022-10" db="EMBL/GenBank/DDBJ databases">
        <title>Shewanella flava sp. nov, isolated from the estuary of the Fenhe River into the Yellow River.</title>
        <authorList>
            <person name="Li Y."/>
        </authorList>
    </citation>
    <scope>NUCLEOTIDE SEQUENCE</scope>
    <source>
        <strain evidence="1">FYR11-62</strain>
    </source>
</reference>
<comment type="caution">
    <text evidence="1">The sequence shown here is derived from an EMBL/GenBank/DDBJ whole genome shotgun (WGS) entry which is preliminary data.</text>
</comment>
<accession>A0ABT3ICE0</accession>
<keyword evidence="2" id="KW-1185">Reference proteome</keyword>
<protein>
    <submittedName>
        <fullName evidence="1">Uncharacterized protein</fullName>
    </submittedName>
</protein>
<dbReference type="Proteomes" id="UP001163714">
    <property type="component" value="Unassembled WGS sequence"/>
</dbReference>
<proteinExistence type="predicted"/>
<sequence length="283" mass="31743">MMSLAALYHSLEQATIIGNADGEWLPSSEGATITFNATVHTDTINICNGPYAGVSEAFKVERSTNDKAFVEILTTVAQSLVNRIDCWPSSGLTTAVTLAMISKQVSLMRMSLLPSLQRTEQMSAADTLPCMVHNWLGERRVAMGIALSHPHLYWPELYIAPRVSQERSEPFIDDPFSILLGLPHETIDGTGFSSLKIQTQRPNDYEDQLNILNVLASLDIQFWLAFATQEKLLKCESLFYNQKPEVQQSNWFLLDLNASQYLDPIRHQLAYCQQVLALQHIKA</sequence>
<gene>
    <name evidence="1" type="ORF">OHT75_14675</name>
</gene>
<evidence type="ECO:0000313" key="2">
    <source>
        <dbReference type="Proteomes" id="UP001163714"/>
    </source>
</evidence>
<name>A0ABT3ICE0_9GAMM</name>
<dbReference type="EMBL" id="JAPDMX010000030">
    <property type="protein sequence ID" value="MCW3173722.1"/>
    <property type="molecule type" value="Genomic_DNA"/>
</dbReference>